<dbReference type="PANTHER" id="PTHR15184:SF71">
    <property type="entry name" value="ATP SYNTHASE SUBUNIT BETA, MITOCHONDRIAL"/>
    <property type="match status" value="1"/>
</dbReference>
<evidence type="ECO:0000256" key="9">
    <source>
        <dbReference type="ARBA" id="ARBA00023065"/>
    </source>
</evidence>
<sequence length="63" mass="6887">MRGMEVTDTWVPLSVLVGGATLGRIFNILGEPISNLGPVDTRTTSHIHRSEPAFIKLDKKLSI</sequence>
<evidence type="ECO:0000256" key="5">
    <source>
        <dbReference type="ARBA" id="ARBA00022448"/>
    </source>
</evidence>
<evidence type="ECO:0000256" key="1">
    <source>
        <dbReference type="ARBA" id="ARBA00003086"/>
    </source>
</evidence>
<name>A0A6A4NDR6_LUPAL</name>
<evidence type="ECO:0000313" key="14">
    <source>
        <dbReference type="EMBL" id="KAE9584787.1"/>
    </source>
</evidence>
<dbReference type="EC" id="7.1.2.2" evidence="4"/>
<dbReference type="OrthoDB" id="14523at2759"/>
<dbReference type="InterPro" id="IPR027417">
    <property type="entry name" value="P-loop_NTPase"/>
</dbReference>
<keyword evidence="6" id="KW-0547">Nucleotide-binding</keyword>
<proteinExistence type="inferred from homology"/>
<keyword evidence="7" id="KW-0375">Hydrogen ion transport</keyword>
<accession>A0A6A4NDR6</accession>
<evidence type="ECO:0000256" key="2">
    <source>
        <dbReference type="ARBA" id="ARBA00004370"/>
    </source>
</evidence>
<evidence type="ECO:0000256" key="10">
    <source>
        <dbReference type="ARBA" id="ARBA00023136"/>
    </source>
</evidence>
<dbReference type="SUPFAM" id="SSF52540">
    <property type="entry name" value="P-loop containing nucleoside triphosphate hydrolases"/>
    <property type="match status" value="1"/>
</dbReference>
<evidence type="ECO:0000256" key="12">
    <source>
        <dbReference type="ARBA" id="ARBA00023310"/>
    </source>
</evidence>
<evidence type="ECO:0000256" key="8">
    <source>
        <dbReference type="ARBA" id="ARBA00022840"/>
    </source>
</evidence>
<evidence type="ECO:0000256" key="4">
    <source>
        <dbReference type="ARBA" id="ARBA00012473"/>
    </source>
</evidence>
<comment type="caution">
    <text evidence="14">The sequence shown here is derived from an EMBL/GenBank/DDBJ whole genome shotgun (WGS) entry which is preliminary data.</text>
</comment>
<protein>
    <recommendedName>
        <fullName evidence="4">H(+)-transporting two-sector ATPase</fullName>
        <ecNumber evidence="4">7.1.2.2</ecNumber>
    </recommendedName>
</protein>
<organism evidence="14 15">
    <name type="scientific">Lupinus albus</name>
    <name type="common">White lupine</name>
    <name type="synonym">Lupinus termis</name>
    <dbReference type="NCBI Taxonomy" id="3870"/>
    <lineage>
        <taxon>Eukaryota</taxon>
        <taxon>Viridiplantae</taxon>
        <taxon>Streptophyta</taxon>
        <taxon>Embryophyta</taxon>
        <taxon>Tracheophyta</taxon>
        <taxon>Spermatophyta</taxon>
        <taxon>Magnoliopsida</taxon>
        <taxon>eudicotyledons</taxon>
        <taxon>Gunneridae</taxon>
        <taxon>Pentapetalae</taxon>
        <taxon>rosids</taxon>
        <taxon>fabids</taxon>
        <taxon>Fabales</taxon>
        <taxon>Fabaceae</taxon>
        <taxon>Papilionoideae</taxon>
        <taxon>50 kb inversion clade</taxon>
        <taxon>genistoids sensu lato</taxon>
        <taxon>core genistoids</taxon>
        <taxon>Genisteae</taxon>
        <taxon>Lupinus</taxon>
    </lineage>
</organism>
<comment type="similarity">
    <text evidence="3">Belongs to the ATPase alpha/beta chains family.</text>
</comment>
<comment type="catalytic activity">
    <reaction evidence="13">
        <text>ATP + H2O + 4 H(+)(in) = ADP + phosphate + 5 H(+)(out)</text>
        <dbReference type="Rhea" id="RHEA:57720"/>
        <dbReference type="ChEBI" id="CHEBI:15377"/>
        <dbReference type="ChEBI" id="CHEBI:15378"/>
        <dbReference type="ChEBI" id="CHEBI:30616"/>
        <dbReference type="ChEBI" id="CHEBI:43474"/>
        <dbReference type="ChEBI" id="CHEBI:456216"/>
        <dbReference type="EC" id="7.1.2.2"/>
    </reaction>
</comment>
<dbReference type="GO" id="GO:0005524">
    <property type="term" value="F:ATP binding"/>
    <property type="evidence" value="ECO:0007669"/>
    <property type="project" value="UniProtKB-KW"/>
</dbReference>
<dbReference type="GO" id="GO:0005739">
    <property type="term" value="C:mitochondrion"/>
    <property type="evidence" value="ECO:0007669"/>
    <property type="project" value="GOC"/>
</dbReference>
<dbReference type="Proteomes" id="UP000447434">
    <property type="component" value="Chromosome 25"/>
</dbReference>
<evidence type="ECO:0000256" key="13">
    <source>
        <dbReference type="ARBA" id="ARBA00048383"/>
    </source>
</evidence>
<keyword evidence="8" id="KW-0067">ATP-binding</keyword>
<evidence type="ECO:0000256" key="6">
    <source>
        <dbReference type="ARBA" id="ARBA00022741"/>
    </source>
</evidence>
<reference evidence="15" key="1">
    <citation type="journal article" date="2020" name="Nat. Commun.">
        <title>Genome sequence of the cluster root forming white lupin.</title>
        <authorList>
            <person name="Hufnagel B."/>
            <person name="Marques A."/>
            <person name="Soriano A."/>
            <person name="Marques L."/>
            <person name="Divol F."/>
            <person name="Doumas P."/>
            <person name="Sallet E."/>
            <person name="Mancinotti D."/>
            <person name="Carrere S."/>
            <person name="Marande W."/>
            <person name="Arribat S."/>
            <person name="Keller J."/>
            <person name="Huneau C."/>
            <person name="Blein T."/>
            <person name="Aime D."/>
            <person name="Laguerre M."/>
            <person name="Taylor J."/>
            <person name="Schubert V."/>
            <person name="Nelson M."/>
            <person name="Geu-Flores F."/>
            <person name="Crespi M."/>
            <person name="Gallardo-Guerrero K."/>
            <person name="Delaux P.-M."/>
            <person name="Salse J."/>
            <person name="Berges H."/>
            <person name="Guyot R."/>
            <person name="Gouzy J."/>
            <person name="Peret B."/>
        </authorList>
    </citation>
    <scope>NUCLEOTIDE SEQUENCE [LARGE SCALE GENOMIC DNA]</scope>
    <source>
        <strain evidence="15">cv. Amiga</strain>
    </source>
</reference>
<dbReference type="Gene3D" id="3.40.50.12240">
    <property type="match status" value="1"/>
</dbReference>
<evidence type="ECO:0000313" key="15">
    <source>
        <dbReference type="Proteomes" id="UP000447434"/>
    </source>
</evidence>
<dbReference type="GO" id="GO:0042776">
    <property type="term" value="P:proton motive force-driven mitochondrial ATP synthesis"/>
    <property type="evidence" value="ECO:0007669"/>
    <property type="project" value="TreeGrafter"/>
</dbReference>
<keyword evidence="5" id="KW-0813">Transport</keyword>
<evidence type="ECO:0000256" key="11">
    <source>
        <dbReference type="ARBA" id="ARBA00023196"/>
    </source>
</evidence>
<keyword evidence="15" id="KW-1185">Reference proteome</keyword>
<keyword evidence="11" id="KW-0139">CF(1)</keyword>
<evidence type="ECO:0000256" key="3">
    <source>
        <dbReference type="ARBA" id="ARBA00008936"/>
    </source>
</evidence>
<keyword evidence="10" id="KW-0472">Membrane</keyword>
<gene>
    <name evidence="14" type="ORF">Lalb_Chr25g0282011</name>
</gene>
<comment type="subcellular location">
    <subcellularLocation>
        <location evidence="2">Membrane</location>
    </subcellularLocation>
</comment>
<dbReference type="AlphaFoldDB" id="A0A6A4NDR6"/>
<dbReference type="InterPro" id="IPR050053">
    <property type="entry name" value="ATPase_alpha/beta_chains"/>
</dbReference>
<dbReference type="GO" id="GO:0046933">
    <property type="term" value="F:proton-transporting ATP synthase activity, rotational mechanism"/>
    <property type="evidence" value="ECO:0007669"/>
    <property type="project" value="TreeGrafter"/>
</dbReference>
<evidence type="ECO:0000256" key="7">
    <source>
        <dbReference type="ARBA" id="ARBA00022781"/>
    </source>
</evidence>
<dbReference type="GO" id="GO:0045259">
    <property type="term" value="C:proton-transporting ATP synthase complex"/>
    <property type="evidence" value="ECO:0007669"/>
    <property type="project" value="UniProtKB-KW"/>
</dbReference>
<comment type="function">
    <text evidence="1">Mitochondrial membrane ATP synthase (F(1)F(0) ATP synthase or Complex V) produces ATP from ADP in the presence of a proton gradient across the membrane which is generated by electron transport complexes of the respiratory chain. F-type ATPases consist of two structural domains, F(1) - containing the extramembraneous catalytic core, and F(0) - containing the membrane proton channel, linked together by a central stalk and a peripheral stalk. During catalysis, ATP synthesis in the catalytic domain of F(1) is coupled via a rotary mechanism of the central stalk subunits to proton translocation. Subunits alpha and beta form the catalytic core in F(1). Rotation of the central stalk against the surrounding alpha(3)beta(3) subunits leads to hydrolysis of ATP in three separate catalytic sites on the beta subunits.</text>
</comment>
<dbReference type="PANTHER" id="PTHR15184">
    <property type="entry name" value="ATP SYNTHASE"/>
    <property type="match status" value="1"/>
</dbReference>
<keyword evidence="9" id="KW-0406">Ion transport</keyword>
<dbReference type="GO" id="GO:0009535">
    <property type="term" value="C:chloroplast thylakoid membrane"/>
    <property type="evidence" value="ECO:0007669"/>
    <property type="project" value="TreeGrafter"/>
</dbReference>
<dbReference type="EMBL" id="WOCE01000025">
    <property type="protein sequence ID" value="KAE9584787.1"/>
    <property type="molecule type" value="Genomic_DNA"/>
</dbReference>
<keyword evidence="12" id="KW-0066">ATP synthesis</keyword>